<feature type="domain" description="HTH cro/C1-type" evidence="1">
    <location>
        <begin position="7"/>
        <end position="36"/>
    </location>
</feature>
<dbReference type="Pfam" id="PF01381">
    <property type="entry name" value="HTH_3"/>
    <property type="match status" value="1"/>
</dbReference>
<proteinExistence type="predicted"/>
<dbReference type="GO" id="GO:0003677">
    <property type="term" value="F:DNA binding"/>
    <property type="evidence" value="ECO:0007669"/>
    <property type="project" value="InterPro"/>
</dbReference>
<organism evidence="2 3">
    <name type="scientific">Parvibaculum sedimenti</name>
    <dbReference type="NCBI Taxonomy" id="2608632"/>
    <lineage>
        <taxon>Bacteria</taxon>
        <taxon>Pseudomonadati</taxon>
        <taxon>Pseudomonadota</taxon>
        <taxon>Alphaproteobacteria</taxon>
        <taxon>Hyphomicrobiales</taxon>
        <taxon>Parvibaculaceae</taxon>
        <taxon>Parvibaculum</taxon>
    </lineage>
</organism>
<accession>A0A6N6VNV9</accession>
<dbReference type="Gene3D" id="1.10.260.40">
    <property type="entry name" value="lambda repressor-like DNA-binding domains"/>
    <property type="match status" value="1"/>
</dbReference>
<comment type="caution">
    <text evidence="2">The sequence shown here is derived from an EMBL/GenBank/DDBJ whole genome shotgun (WGS) entry which is preliminary data.</text>
</comment>
<dbReference type="InterPro" id="IPR001387">
    <property type="entry name" value="Cro/C1-type_HTH"/>
</dbReference>
<dbReference type="Proteomes" id="UP000468901">
    <property type="component" value="Unassembled WGS sequence"/>
</dbReference>
<evidence type="ECO:0000313" key="2">
    <source>
        <dbReference type="EMBL" id="KAB7740506.1"/>
    </source>
</evidence>
<gene>
    <name evidence="2" type="ORF">F2P47_08225</name>
</gene>
<dbReference type="SMART" id="SM00530">
    <property type="entry name" value="HTH_XRE"/>
    <property type="match status" value="1"/>
</dbReference>
<reference evidence="2 3" key="1">
    <citation type="submission" date="2019-09" db="EMBL/GenBank/DDBJ databases">
        <title>Parvibaculum sedimenti sp. nov., isolated from sediment.</title>
        <authorList>
            <person name="Wang Y."/>
        </authorList>
    </citation>
    <scope>NUCLEOTIDE SEQUENCE [LARGE SCALE GENOMIC DNA]</scope>
    <source>
        <strain evidence="2 3">HXT-9</strain>
    </source>
</reference>
<dbReference type="PROSITE" id="PS50943">
    <property type="entry name" value="HTH_CROC1"/>
    <property type="match status" value="1"/>
</dbReference>
<dbReference type="RefSeq" id="WP_152215870.1">
    <property type="nucleotide sequence ID" value="NZ_JBAQYD010000324.1"/>
</dbReference>
<dbReference type="SUPFAM" id="SSF47413">
    <property type="entry name" value="lambda repressor-like DNA-binding domains"/>
    <property type="match status" value="1"/>
</dbReference>
<protein>
    <submittedName>
        <fullName evidence="2">Helix-turn-helix domain-containing protein</fullName>
    </submittedName>
</protein>
<evidence type="ECO:0000313" key="3">
    <source>
        <dbReference type="Proteomes" id="UP000468901"/>
    </source>
</evidence>
<dbReference type="CDD" id="cd00093">
    <property type="entry name" value="HTH_XRE"/>
    <property type="match status" value="1"/>
</dbReference>
<dbReference type="InterPro" id="IPR010982">
    <property type="entry name" value="Lambda_DNA-bd_dom_sf"/>
</dbReference>
<name>A0A6N6VNV9_9HYPH</name>
<dbReference type="EMBL" id="WESC01000006">
    <property type="protein sequence ID" value="KAB7740506.1"/>
    <property type="molecule type" value="Genomic_DNA"/>
</dbReference>
<sequence>MLTPEHIRAARALLGWGQSELAKAADLSVPTIKRVEASQDVIQATYATVIAIQTAFEAAGIQFTNAADGTIGVMLKKG</sequence>
<evidence type="ECO:0000259" key="1">
    <source>
        <dbReference type="PROSITE" id="PS50943"/>
    </source>
</evidence>
<keyword evidence="3" id="KW-1185">Reference proteome</keyword>
<dbReference type="AlphaFoldDB" id="A0A6N6VNV9"/>